<protein>
    <submittedName>
        <fullName evidence="1">Uncharacterized protein</fullName>
    </submittedName>
</protein>
<dbReference type="Proteomes" id="UP000191897">
    <property type="component" value="Unassembled WGS sequence"/>
</dbReference>
<dbReference type="EMBL" id="FBWC01000030">
    <property type="protein sequence ID" value="CUX61992.1"/>
    <property type="molecule type" value="Genomic_DNA"/>
</dbReference>
<proteinExistence type="predicted"/>
<name>A0A1S7S3X1_AGRTU</name>
<dbReference type="AlphaFoldDB" id="A0A1S7S3X1"/>
<accession>A0A1S7S3X1</accession>
<sequence>MRLSINGEHHGKPKAHLLANANVHGEKVVSPCYDPSVGSKLIKSFRYLKIVSLFVAKAGCSDNLCLNLLPWSRGGCAKHSRLHIENIGVACAYRLVGER</sequence>
<gene>
    <name evidence="1" type="ORF">AGR4C_Lc80058</name>
</gene>
<organism evidence="1 2">
    <name type="scientific">Agrobacterium tumefaciens str. Kerr 14</name>
    <dbReference type="NCBI Taxonomy" id="1183424"/>
    <lineage>
        <taxon>Bacteria</taxon>
        <taxon>Pseudomonadati</taxon>
        <taxon>Pseudomonadota</taxon>
        <taxon>Alphaproteobacteria</taxon>
        <taxon>Hyphomicrobiales</taxon>
        <taxon>Rhizobiaceae</taxon>
        <taxon>Rhizobium/Agrobacterium group</taxon>
        <taxon>Agrobacterium</taxon>
        <taxon>Agrobacterium tumefaciens complex</taxon>
    </lineage>
</organism>
<reference evidence="1 2" key="1">
    <citation type="submission" date="2016-01" db="EMBL/GenBank/DDBJ databases">
        <authorList>
            <person name="Oliw E.H."/>
        </authorList>
    </citation>
    <scope>NUCLEOTIDE SEQUENCE [LARGE SCALE GENOMIC DNA]</scope>
    <source>
        <strain evidence="1 2">Kerr 14</strain>
    </source>
</reference>
<evidence type="ECO:0000313" key="2">
    <source>
        <dbReference type="Proteomes" id="UP000191897"/>
    </source>
</evidence>
<evidence type="ECO:0000313" key="1">
    <source>
        <dbReference type="EMBL" id="CUX61992.1"/>
    </source>
</evidence>